<evidence type="ECO:0000313" key="3">
    <source>
        <dbReference type="Proteomes" id="UP000662200"/>
    </source>
</evidence>
<dbReference type="Pfam" id="PF12728">
    <property type="entry name" value="HTH_17"/>
    <property type="match status" value="1"/>
</dbReference>
<keyword evidence="3" id="KW-1185">Reference proteome</keyword>
<reference evidence="2" key="2">
    <citation type="submission" date="2020-09" db="EMBL/GenBank/DDBJ databases">
        <authorList>
            <person name="Sun Q."/>
            <person name="Ohkuma M."/>
        </authorList>
    </citation>
    <scope>NUCLEOTIDE SEQUENCE</scope>
    <source>
        <strain evidence="2">JCM 3091</strain>
    </source>
</reference>
<dbReference type="InterPro" id="IPR009061">
    <property type="entry name" value="DNA-bd_dom_put_sf"/>
</dbReference>
<reference evidence="2" key="1">
    <citation type="journal article" date="2014" name="Int. J. Syst. Evol. Microbiol.">
        <title>Complete genome sequence of Corynebacterium casei LMG S-19264T (=DSM 44701T), isolated from a smear-ripened cheese.</title>
        <authorList>
            <consortium name="US DOE Joint Genome Institute (JGI-PGF)"/>
            <person name="Walter F."/>
            <person name="Albersmeier A."/>
            <person name="Kalinowski J."/>
            <person name="Ruckert C."/>
        </authorList>
    </citation>
    <scope>NUCLEOTIDE SEQUENCE</scope>
    <source>
        <strain evidence="2">JCM 3091</strain>
    </source>
</reference>
<comment type="caution">
    <text evidence="2">The sequence shown here is derived from an EMBL/GenBank/DDBJ whole genome shotgun (WGS) entry which is preliminary data.</text>
</comment>
<organism evidence="2 3">
    <name type="scientific">Pilimelia terevasa</name>
    <dbReference type="NCBI Taxonomy" id="53372"/>
    <lineage>
        <taxon>Bacteria</taxon>
        <taxon>Bacillati</taxon>
        <taxon>Actinomycetota</taxon>
        <taxon>Actinomycetes</taxon>
        <taxon>Micromonosporales</taxon>
        <taxon>Micromonosporaceae</taxon>
        <taxon>Pilimelia</taxon>
    </lineage>
</organism>
<sequence>MTVTPIRRPARTGELMTVPEVLAELDVPKSTFYRWKALGIAPRTIKYPNGSLRVRRRDLDTWIESREENAA</sequence>
<protein>
    <submittedName>
        <fullName evidence="2">Excisionase</fullName>
    </submittedName>
</protein>
<dbReference type="EMBL" id="BMQC01000008">
    <property type="protein sequence ID" value="GGK32572.1"/>
    <property type="molecule type" value="Genomic_DNA"/>
</dbReference>
<dbReference type="Proteomes" id="UP000662200">
    <property type="component" value="Unassembled WGS sequence"/>
</dbReference>
<dbReference type="RefSeq" id="WP_189114614.1">
    <property type="nucleotide sequence ID" value="NZ_BMQC01000008.1"/>
</dbReference>
<evidence type="ECO:0000259" key="1">
    <source>
        <dbReference type="Pfam" id="PF12728"/>
    </source>
</evidence>
<accession>A0A8J3BRA7</accession>
<dbReference type="InterPro" id="IPR041657">
    <property type="entry name" value="HTH_17"/>
</dbReference>
<name>A0A8J3BRA7_9ACTN</name>
<dbReference type="SUPFAM" id="SSF46955">
    <property type="entry name" value="Putative DNA-binding domain"/>
    <property type="match status" value="1"/>
</dbReference>
<dbReference type="AlphaFoldDB" id="A0A8J3BRA7"/>
<feature type="domain" description="Helix-turn-helix" evidence="1">
    <location>
        <begin position="15"/>
        <end position="66"/>
    </location>
</feature>
<evidence type="ECO:0000313" key="2">
    <source>
        <dbReference type="EMBL" id="GGK32572.1"/>
    </source>
</evidence>
<gene>
    <name evidence="2" type="ORF">GCM10010124_26680</name>
</gene>
<proteinExistence type="predicted"/>